<comment type="domain">
    <text evidence="16">The large subunit is composed of 2 ATP-grasp domains that are involved in binding the 2 ATP molecules needed for carbamoyl phosphate synthesis. The N-terminal ATP-grasp domain (referred to as the carboxyphosphate synthetic component) catalyzes the ATP-dependent phosphorylation of hydrogencarbonate to carboxyphosphate and the subsequent nucleophilic attack by ammonia to form a carbamate intermediate. The C-terminal ATP-grasp domain (referred to as the carbamoyl phosphate synthetic component) then catalyzes the phosphorylation of carbamate with the second ATP to form the end product carbamoyl phosphate. The reactive and unstable enzyme intermediates are sequentially channeled from one active site to the next through the interior of the protein over a distance of at least 96 A.</text>
</comment>
<feature type="binding site" evidence="16">
    <location>
        <position position="210"/>
    </location>
    <ligand>
        <name>ATP</name>
        <dbReference type="ChEBI" id="CHEBI:30616"/>
        <label>1</label>
    </ligand>
</feature>
<dbReference type="Gene3D" id="3.40.50.20">
    <property type="match status" value="2"/>
</dbReference>
<evidence type="ECO:0000256" key="10">
    <source>
        <dbReference type="ARBA" id="ARBA00022840"/>
    </source>
</evidence>
<comment type="caution">
    <text evidence="18">The sequence shown here is derived from an EMBL/GenBank/DDBJ whole genome shotgun (WGS) entry which is preliminary data.</text>
</comment>
<dbReference type="AlphaFoldDB" id="A0A942TCU5"/>
<comment type="cofactor">
    <cofactor evidence="16">
        <name>Mg(2+)</name>
        <dbReference type="ChEBI" id="CHEBI:18420"/>
    </cofactor>
    <cofactor evidence="16">
        <name>Mn(2+)</name>
        <dbReference type="ChEBI" id="CHEBI:29035"/>
    </cofactor>
    <text evidence="16">Binds 4 Mg(2+) or Mn(2+) ions per subunit.</text>
</comment>
<dbReference type="Pfam" id="PF02786">
    <property type="entry name" value="CPSase_L_D2"/>
    <property type="match status" value="2"/>
</dbReference>
<feature type="binding site" evidence="16">
    <location>
        <position position="745"/>
    </location>
    <ligand>
        <name>ATP</name>
        <dbReference type="ChEBI" id="CHEBI:30616"/>
        <label>2</label>
    </ligand>
</feature>
<comment type="catalytic activity">
    <reaction evidence="15 16">
        <text>hydrogencarbonate + L-glutamine + 2 ATP + H2O = carbamoyl phosphate + L-glutamate + 2 ADP + phosphate + 2 H(+)</text>
        <dbReference type="Rhea" id="RHEA:18633"/>
        <dbReference type="ChEBI" id="CHEBI:15377"/>
        <dbReference type="ChEBI" id="CHEBI:15378"/>
        <dbReference type="ChEBI" id="CHEBI:17544"/>
        <dbReference type="ChEBI" id="CHEBI:29985"/>
        <dbReference type="ChEBI" id="CHEBI:30616"/>
        <dbReference type="ChEBI" id="CHEBI:43474"/>
        <dbReference type="ChEBI" id="CHEBI:58228"/>
        <dbReference type="ChEBI" id="CHEBI:58359"/>
        <dbReference type="ChEBI" id="CHEBI:456216"/>
        <dbReference type="EC" id="6.3.5.5"/>
    </reaction>
</comment>
<comment type="similarity">
    <text evidence="3 16">Belongs to the CarB family.</text>
</comment>
<dbReference type="PANTHER" id="PTHR11405">
    <property type="entry name" value="CARBAMOYLTRANSFERASE FAMILY MEMBER"/>
    <property type="match status" value="1"/>
</dbReference>
<feature type="binding site" evidence="16">
    <location>
        <position position="129"/>
    </location>
    <ligand>
        <name>ATP</name>
        <dbReference type="ChEBI" id="CHEBI:30616"/>
        <label>1</label>
    </ligand>
</feature>
<comment type="caution">
    <text evidence="16">Lacks conserved residue(s) required for the propagation of feature annotation.</text>
</comment>
<feature type="binding site" evidence="16">
    <location>
        <position position="215"/>
    </location>
    <ligand>
        <name>ATP</name>
        <dbReference type="ChEBI" id="CHEBI:30616"/>
        <label>1</label>
    </ligand>
</feature>
<keyword evidence="6 16" id="KW-0028">Amino-acid biosynthesis</keyword>
<dbReference type="PROSITE" id="PS50975">
    <property type="entry name" value="ATP_GRASP"/>
    <property type="match status" value="2"/>
</dbReference>
<feature type="binding site" evidence="16">
    <location>
        <position position="298"/>
    </location>
    <ligand>
        <name>Mn(2+)</name>
        <dbReference type="ChEBI" id="CHEBI:29035"/>
        <label>2</label>
    </ligand>
</feature>
<dbReference type="Pfam" id="PF25596">
    <property type="entry name" value="CPSase_L_D1"/>
    <property type="match status" value="2"/>
</dbReference>
<feature type="binding site" evidence="16">
    <location>
        <position position="776"/>
    </location>
    <ligand>
        <name>ATP</name>
        <dbReference type="ChEBI" id="CHEBI:30616"/>
        <label>2</label>
    </ligand>
</feature>
<evidence type="ECO:0000256" key="12">
    <source>
        <dbReference type="ARBA" id="ARBA00022975"/>
    </source>
</evidence>
<feature type="region of interest" description="Carboxyphosphate synthetic domain" evidence="16">
    <location>
        <begin position="1"/>
        <end position="401"/>
    </location>
</feature>
<comment type="function">
    <text evidence="16">Large subunit of the glutamine-dependent carbamoyl phosphate synthetase (CPSase). CPSase catalyzes the formation of carbamoyl phosphate from the ammonia moiety of glutamine, carbonate, and phosphate donated by ATP, constituting the first step of 2 biosynthetic pathways, one leading to arginine and/or urea and the other to pyrimidine nucleotides. The large subunit (synthetase) binds the substrates ammonia (free or transferred from glutamine from the small subunit), hydrogencarbonate and ATP and carries out an ATP-coupled ligase reaction, activating hydrogencarbonate by forming carboxy phosphate which reacts with ammonia to form carbamoyl phosphate.</text>
</comment>
<gene>
    <name evidence="16" type="primary">carB</name>
    <name evidence="18" type="ORF">KHA97_03400</name>
</gene>
<dbReference type="FunFam" id="3.30.470.20:FF:000026">
    <property type="entry name" value="Carbamoyl-phosphate synthase large chain"/>
    <property type="match status" value="1"/>
</dbReference>
<feature type="binding site" evidence="16">
    <location>
        <position position="831"/>
    </location>
    <ligand>
        <name>Mn(2+)</name>
        <dbReference type="ChEBI" id="CHEBI:29035"/>
        <label>3</label>
    </ligand>
</feature>
<feature type="binding site" evidence="16">
    <location>
        <position position="241"/>
    </location>
    <ligand>
        <name>ATP</name>
        <dbReference type="ChEBI" id="CHEBI:30616"/>
        <label>1</label>
    </ligand>
</feature>
<dbReference type="InterPro" id="IPR005479">
    <property type="entry name" value="CPAse_ATP-bd"/>
</dbReference>
<feature type="binding site" evidence="16">
    <location>
        <position position="831"/>
    </location>
    <ligand>
        <name>Mg(2+)</name>
        <dbReference type="ChEBI" id="CHEBI:18420"/>
        <label>4</label>
    </ligand>
</feature>
<dbReference type="NCBIfam" id="TIGR01369">
    <property type="entry name" value="CPSaseII_lrg"/>
    <property type="match status" value="1"/>
</dbReference>
<keyword evidence="4 16" id="KW-0055">Arginine biosynthesis</keyword>
<dbReference type="FunFam" id="3.30.470.20:FF:000001">
    <property type="entry name" value="Carbamoyl-phosphate synthase large chain"/>
    <property type="match status" value="1"/>
</dbReference>
<protein>
    <recommendedName>
        <fullName evidence="16">Carbamoyl phosphate synthase large chain</fullName>
        <ecNumber evidence="16">6.3.4.16</ecNumber>
        <ecNumber evidence="16">6.3.5.5</ecNumber>
    </recommendedName>
    <alternativeName>
        <fullName evidence="16">Carbamoyl phosphate synthetase ammonia chain</fullName>
    </alternativeName>
</protein>
<evidence type="ECO:0000313" key="18">
    <source>
        <dbReference type="EMBL" id="MBS4194124.1"/>
    </source>
</evidence>
<dbReference type="Gene3D" id="1.10.1030.10">
    <property type="entry name" value="Carbamoyl-phosphate synthetase, large subunit oligomerisation domain"/>
    <property type="match status" value="1"/>
</dbReference>
<evidence type="ECO:0000256" key="5">
    <source>
        <dbReference type="ARBA" id="ARBA00022598"/>
    </source>
</evidence>
<dbReference type="GO" id="GO:0004087">
    <property type="term" value="F:carbamoyl-phosphate synthase (ammonia) activity"/>
    <property type="evidence" value="ECO:0007669"/>
    <property type="project" value="UniProtKB-EC"/>
</dbReference>
<keyword evidence="7" id="KW-0479">Metal-binding</keyword>
<evidence type="ECO:0000256" key="6">
    <source>
        <dbReference type="ARBA" id="ARBA00022605"/>
    </source>
</evidence>
<evidence type="ECO:0000256" key="16">
    <source>
        <dbReference type="HAMAP-Rule" id="MF_01210"/>
    </source>
</evidence>
<dbReference type="FunFam" id="1.10.1030.10:FF:000002">
    <property type="entry name" value="Carbamoyl-phosphate synthase large chain"/>
    <property type="match status" value="1"/>
</dbReference>
<evidence type="ECO:0000256" key="14">
    <source>
        <dbReference type="ARBA" id="ARBA00047359"/>
    </source>
</evidence>
<organism evidence="18 19">
    <name type="scientific">Lederbergia citri</name>
    <dbReference type="NCBI Taxonomy" id="2833580"/>
    <lineage>
        <taxon>Bacteria</taxon>
        <taxon>Bacillati</taxon>
        <taxon>Bacillota</taxon>
        <taxon>Bacilli</taxon>
        <taxon>Bacillales</taxon>
        <taxon>Bacillaceae</taxon>
        <taxon>Lederbergia</taxon>
    </lineage>
</organism>
<evidence type="ECO:0000256" key="15">
    <source>
        <dbReference type="ARBA" id="ARBA00048816"/>
    </source>
</evidence>
<dbReference type="EMBL" id="JAGYPG010000001">
    <property type="protein sequence ID" value="MBS4194124.1"/>
    <property type="molecule type" value="Genomic_DNA"/>
</dbReference>
<feature type="binding site" evidence="16">
    <location>
        <position position="751"/>
    </location>
    <ligand>
        <name>ATP</name>
        <dbReference type="ChEBI" id="CHEBI:30616"/>
        <label>2</label>
    </ligand>
</feature>
<name>A0A942TCU5_9BACI</name>
<dbReference type="GO" id="GO:0006526">
    <property type="term" value="P:L-arginine biosynthetic process"/>
    <property type="evidence" value="ECO:0007669"/>
    <property type="project" value="UniProtKB-UniRule"/>
</dbReference>
<feature type="binding site" evidence="16">
    <location>
        <position position="298"/>
    </location>
    <ligand>
        <name>Mg(2+)</name>
        <dbReference type="ChEBI" id="CHEBI:18420"/>
        <label>1</label>
    </ligand>
</feature>
<dbReference type="InterPro" id="IPR016185">
    <property type="entry name" value="PreATP-grasp_dom_sf"/>
</dbReference>
<dbReference type="HAMAP" id="MF_01210_B">
    <property type="entry name" value="CPSase_L_chain_B"/>
    <property type="match status" value="1"/>
</dbReference>
<keyword evidence="12 16" id="KW-0665">Pyrimidine biosynthesis</keyword>
<evidence type="ECO:0000256" key="4">
    <source>
        <dbReference type="ARBA" id="ARBA00022571"/>
    </source>
</evidence>
<feature type="binding site" evidence="16">
    <location>
        <position position="777"/>
    </location>
    <ligand>
        <name>ATP</name>
        <dbReference type="ChEBI" id="CHEBI:30616"/>
        <label>2</label>
    </ligand>
</feature>
<dbReference type="GO" id="GO:0044205">
    <property type="term" value="P:'de novo' UMP biosynthetic process"/>
    <property type="evidence" value="ECO:0007669"/>
    <property type="project" value="UniProtKB-UniRule"/>
</dbReference>
<dbReference type="InterPro" id="IPR006275">
    <property type="entry name" value="CPSase_lsu"/>
</dbReference>
<evidence type="ECO:0000256" key="13">
    <source>
        <dbReference type="ARBA" id="ARBA00023211"/>
    </source>
</evidence>
<evidence type="ECO:0000256" key="2">
    <source>
        <dbReference type="ARBA" id="ARBA00005077"/>
    </source>
</evidence>
<dbReference type="SMART" id="SM01096">
    <property type="entry name" value="CPSase_L_D3"/>
    <property type="match status" value="1"/>
</dbReference>
<evidence type="ECO:0000256" key="9">
    <source>
        <dbReference type="ARBA" id="ARBA00022741"/>
    </source>
</evidence>
<dbReference type="PROSITE" id="PS00867">
    <property type="entry name" value="CPSASE_2"/>
    <property type="match status" value="2"/>
</dbReference>
<feature type="binding site" evidence="16">
    <location>
        <position position="831"/>
    </location>
    <ligand>
        <name>ATP</name>
        <dbReference type="ChEBI" id="CHEBI:30616"/>
        <label>2</label>
    </ligand>
</feature>
<keyword evidence="11" id="KW-0460">Magnesium</keyword>
<keyword evidence="9 16" id="KW-0547">Nucleotide-binding</keyword>
<sequence>MPKLNGLKKVLVIGSGPIVIGQAAEFDYAGTQACMALKEEGIEVVLVNNNPATIMTDEQFADIVYFEPMTVQSITEIIKKERPDAILGTLGGQTGLNLTVQLYEQGVLDKYNVKVLGTTPESIMQGEDREAFRALMQKLGEPVPDSSIIHTVVEAIDFANKIGYPVIIRPAYTLGGGGGGIVSNEDQLISVVKKGLEASPITQCLIEKSIAGFKELEFEMIRDANDTCIAICSMENFDPVGVHTGDSIVVAPQQTLTDKEYEALYASAIKIIRALKIIGGCNIQFAQDPNSSQYYLIEVNPRLSRSSALASKATGYPIAKMAAKLALGYNLHELINPVTGTTFASSEPVVDYTVVKMPRWPFDKFIEADRKLGTQMKATGEIMAIERHLPAALQKAVRSLEINTIGLELNGISSLSDNQLWDSITLPDDRRFFSILELMRRGVTTEEIHHATQIQPFFLNQLALLVSYEEKAKSVSLDTITSHLLKELKTLGFSDEWLAYIWSTDLNSVREKQLEYHIRPVYNMVDSCAGEFPAAAPYFYSTWKGEGDLISGNKKPKIAIVGSGPVRIGQGIEFDYCTVHGVLALKKAGYEAILINNNPGTVSTDFQIADRLYFEPLRAEDVLNVLEFEKPDGVILQFGGQTSINLAKELEDNGVTLLSISQEHIDIVEDRQRFYTLLKELDIPHIPGLTALSEDELMLQSSEIGFPLLLRPSYVIGGQGMLIIEDEHQLRVHLNNISYPVLIDAYYKGTEMEVDVLSDGENIFIPGFFEHIEKAGVHSGDSMAVTPPVSISEFYQQKAREYTQKIATKLQFKGIFNVQFVIFEGTVYVLEVNPRASRTVPIISKMTGVNIIEECINILTGGKVNGHPISQTYFAIKNPVFSTGKLDGVDPLLTPEMKSTGELIAFGKTFDEALAKAIKWNSYKSNPTLEVYLDVDEKELPLIQEILSREGVTVANGHYSFADWLKQSNGAILLSLGSKRDSKEKRMAASSSQIPVITEMETLLTTISAFKQNIEKPMSMQEWHLQLTKKERVI</sequence>
<dbReference type="GO" id="GO:0006541">
    <property type="term" value="P:glutamine metabolic process"/>
    <property type="evidence" value="ECO:0007669"/>
    <property type="project" value="TreeGrafter"/>
</dbReference>
<evidence type="ECO:0000313" key="19">
    <source>
        <dbReference type="Proteomes" id="UP000681414"/>
    </source>
</evidence>
<evidence type="ECO:0000259" key="17">
    <source>
        <dbReference type="PROSITE" id="PS50975"/>
    </source>
</evidence>
<evidence type="ECO:0000256" key="1">
    <source>
        <dbReference type="ARBA" id="ARBA00001936"/>
    </source>
</evidence>
<keyword evidence="19" id="KW-1185">Reference proteome</keyword>
<dbReference type="GO" id="GO:0005524">
    <property type="term" value="F:ATP binding"/>
    <property type="evidence" value="ECO:0007669"/>
    <property type="project" value="UniProtKB-UniRule"/>
</dbReference>
<feature type="region of interest" description="Allosteric domain" evidence="16">
    <location>
        <begin position="923"/>
        <end position="1034"/>
    </location>
</feature>
<feature type="binding site" evidence="16">
    <location>
        <position position="300"/>
    </location>
    <ligand>
        <name>Mn(2+)</name>
        <dbReference type="ChEBI" id="CHEBI:29035"/>
        <label>2</label>
    </ligand>
</feature>
<dbReference type="EC" id="6.3.5.5" evidence="16"/>
<dbReference type="RefSeq" id="WP_213123339.1">
    <property type="nucleotide sequence ID" value="NZ_JAGYPG010000001.1"/>
</dbReference>
<dbReference type="Pfam" id="PF02787">
    <property type="entry name" value="CPSase_L_D3"/>
    <property type="match status" value="1"/>
</dbReference>
<dbReference type="InterPro" id="IPR005480">
    <property type="entry name" value="CPSase_lsu_oligo"/>
</dbReference>
<comment type="subunit">
    <text evidence="16">Composed of two chains; the small (or glutamine) chain promotes the hydrolysis of glutamine to ammonia, which is used by the large (or ammonia) chain to synthesize carbamoyl phosphate. Tetramer of heterodimers (alpha,beta)4.</text>
</comment>
<dbReference type="SUPFAM" id="SSF56059">
    <property type="entry name" value="Glutathione synthetase ATP-binding domain-like"/>
    <property type="match status" value="2"/>
</dbReference>
<feature type="binding site" evidence="16">
    <location>
        <position position="176"/>
    </location>
    <ligand>
        <name>ATP</name>
        <dbReference type="ChEBI" id="CHEBI:30616"/>
        <label>1</label>
    </ligand>
</feature>
<feature type="binding site" evidence="16">
    <location>
        <position position="298"/>
    </location>
    <ligand>
        <name>Mg(2+)</name>
        <dbReference type="ChEBI" id="CHEBI:18420"/>
        <label>2</label>
    </ligand>
</feature>
<feature type="binding site" evidence="16">
    <location>
        <position position="711"/>
    </location>
    <ligand>
        <name>ATP</name>
        <dbReference type="ChEBI" id="CHEBI:30616"/>
        <label>2</label>
    </ligand>
</feature>
<dbReference type="PANTHER" id="PTHR11405:SF53">
    <property type="entry name" value="CARBAMOYL-PHOSPHATE SYNTHASE [AMMONIA], MITOCHONDRIAL"/>
    <property type="match status" value="1"/>
</dbReference>
<feature type="binding site" evidence="16">
    <location>
        <position position="300"/>
    </location>
    <ligand>
        <name>Mg(2+)</name>
        <dbReference type="ChEBI" id="CHEBI:18420"/>
        <label>2</label>
    </ligand>
</feature>
<accession>A0A942TCU5</accession>
<feature type="binding site" evidence="16">
    <location>
        <position position="284"/>
    </location>
    <ligand>
        <name>Mg(2+)</name>
        <dbReference type="ChEBI" id="CHEBI:18420"/>
        <label>1</label>
    </ligand>
</feature>
<dbReference type="FunFam" id="3.40.50.20:FF:000001">
    <property type="entry name" value="Carbamoyl-phosphate synthase large chain"/>
    <property type="match status" value="2"/>
</dbReference>
<dbReference type="Gene3D" id="3.30.470.20">
    <property type="entry name" value="ATP-grasp fold, B domain"/>
    <property type="match status" value="2"/>
</dbReference>
<dbReference type="InterPro" id="IPR011761">
    <property type="entry name" value="ATP-grasp"/>
</dbReference>
<comment type="cofactor">
    <cofactor evidence="1">
        <name>Mn(2+)</name>
        <dbReference type="ChEBI" id="CHEBI:29035"/>
    </cofactor>
</comment>
<evidence type="ECO:0000256" key="7">
    <source>
        <dbReference type="ARBA" id="ARBA00022723"/>
    </source>
</evidence>
<keyword evidence="5 16" id="KW-0436">Ligase</keyword>
<evidence type="ECO:0000256" key="3">
    <source>
        <dbReference type="ARBA" id="ARBA00009799"/>
    </source>
</evidence>
<feature type="binding site" evidence="16">
    <location>
        <position position="208"/>
    </location>
    <ligand>
        <name>ATP</name>
        <dbReference type="ChEBI" id="CHEBI:30616"/>
        <label>1</label>
    </ligand>
</feature>
<feature type="domain" description="ATP-grasp" evidence="17">
    <location>
        <begin position="675"/>
        <end position="860"/>
    </location>
</feature>
<keyword evidence="13" id="KW-0464">Manganese</keyword>
<dbReference type="GO" id="GO:0005737">
    <property type="term" value="C:cytoplasm"/>
    <property type="evidence" value="ECO:0007669"/>
    <property type="project" value="TreeGrafter"/>
</dbReference>
<keyword evidence="10 16" id="KW-0067">ATP-binding</keyword>
<feature type="binding site" evidence="16">
    <location>
        <position position="779"/>
    </location>
    <ligand>
        <name>ATP</name>
        <dbReference type="ChEBI" id="CHEBI:30616"/>
        <label>2</label>
    </ligand>
</feature>
<proteinExistence type="inferred from homology"/>
<feature type="binding site" evidence="16">
    <location>
        <position position="298"/>
    </location>
    <ligand>
        <name>ATP</name>
        <dbReference type="ChEBI" id="CHEBI:30616"/>
        <label>1</label>
    </ligand>
</feature>
<feature type="binding site" evidence="16">
    <location>
        <position position="831"/>
    </location>
    <ligand>
        <name>Mn(2+)</name>
        <dbReference type="ChEBI" id="CHEBI:29035"/>
        <label>4</label>
    </ligand>
</feature>
<feature type="domain" description="ATP-grasp" evidence="17">
    <location>
        <begin position="133"/>
        <end position="327"/>
    </location>
</feature>
<dbReference type="EC" id="6.3.4.16" evidence="16"/>
<dbReference type="SUPFAM" id="SSF52440">
    <property type="entry name" value="PreATP-grasp domain"/>
    <property type="match status" value="2"/>
</dbReference>
<reference evidence="18 19" key="1">
    <citation type="submission" date="2021-05" db="EMBL/GenBank/DDBJ databases">
        <title>Novel Bacillus species.</title>
        <authorList>
            <person name="Liu G."/>
        </authorList>
    </citation>
    <scope>NUCLEOTIDE SEQUENCE [LARGE SCALE GENOMIC DNA]</scope>
    <source>
        <strain evidence="19">FJAT-49780</strain>
    </source>
</reference>
<feature type="binding site" evidence="16">
    <location>
        <position position="169"/>
    </location>
    <ligand>
        <name>ATP</name>
        <dbReference type="ChEBI" id="CHEBI:30616"/>
        <label>1</label>
    </ligand>
</feature>
<feature type="binding site" evidence="16">
    <location>
        <position position="819"/>
    </location>
    <ligand>
        <name>Mg(2+)</name>
        <dbReference type="ChEBI" id="CHEBI:18420"/>
        <label>3</label>
    </ligand>
</feature>
<evidence type="ECO:0000256" key="11">
    <source>
        <dbReference type="ARBA" id="ARBA00022842"/>
    </source>
</evidence>
<dbReference type="InterPro" id="IPR036897">
    <property type="entry name" value="CarbamoylP_synth_lsu_oligo_sf"/>
</dbReference>
<feature type="binding site" evidence="16">
    <location>
        <position position="175"/>
    </location>
    <ligand>
        <name>ATP</name>
        <dbReference type="ChEBI" id="CHEBI:30616"/>
        <label>1</label>
    </ligand>
</feature>
<dbReference type="InterPro" id="IPR005483">
    <property type="entry name" value="CPSase_dom"/>
</dbReference>
<comment type="pathway">
    <text evidence="2 16">Amino-acid biosynthesis; L-arginine biosynthesis; carbamoyl phosphate from bicarbonate: step 1/1.</text>
</comment>
<feature type="binding site" evidence="16">
    <location>
        <position position="298"/>
    </location>
    <ligand>
        <name>Mn(2+)</name>
        <dbReference type="ChEBI" id="CHEBI:29035"/>
        <label>1</label>
    </ligand>
</feature>
<comment type="pathway">
    <text evidence="16">Pyrimidine metabolism; UMP biosynthesis via de novo pathway; (S)-dihydroorotate from bicarbonate: step 1/3.</text>
</comment>
<dbReference type="NCBIfam" id="NF003671">
    <property type="entry name" value="PRK05294.1"/>
    <property type="match status" value="1"/>
</dbReference>
<dbReference type="NCBIfam" id="NF009455">
    <property type="entry name" value="PRK12815.1"/>
    <property type="match status" value="1"/>
</dbReference>
<feature type="binding site" evidence="16">
    <location>
        <position position="284"/>
    </location>
    <ligand>
        <name>Mn(2+)</name>
        <dbReference type="ChEBI" id="CHEBI:29035"/>
        <label>1</label>
    </ligand>
</feature>
<feature type="binding site" evidence="16">
    <location>
        <position position="819"/>
    </location>
    <ligand>
        <name>Mn(2+)</name>
        <dbReference type="ChEBI" id="CHEBI:29035"/>
        <label>3</label>
    </ligand>
</feature>
<dbReference type="Proteomes" id="UP000681414">
    <property type="component" value="Unassembled WGS sequence"/>
</dbReference>
<dbReference type="SUPFAM" id="SSF48108">
    <property type="entry name" value="Carbamoyl phosphate synthetase, large subunit connection domain"/>
    <property type="match status" value="1"/>
</dbReference>
<comment type="catalytic activity">
    <reaction evidence="14 16">
        <text>hydrogencarbonate + NH4(+) + 2 ATP = carbamoyl phosphate + 2 ADP + phosphate + 2 H(+)</text>
        <dbReference type="Rhea" id="RHEA:18029"/>
        <dbReference type="ChEBI" id="CHEBI:15378"/>
        <dbReference type="ChEBI" id="CHEBI:17544"/>
        <dbReference type="ChEBI" id="CHEBI:28938"/>
        <dbReference type="ChEBI" id="CHEBI:30616"/>
        <dbReference type="ChEBI" id="CHEBI:43474"/>
        <dbReference type="ChEBI" id="CHEBI:58228"/>
        <dbReference type="ChEBI" id="CHEBI:456216"/>
        <dbReference type="EC" id="6.3.4.16"/>
    </reaction>
</comment>
<evidence type="ECO:0000256" key="8">
    <source>
        <dbReference type="ARBA" id="ARBA00022737"/>
    </source>
</evidence>
<feature type="binding site" evidence="16">
    <location>
        <position position="833"/>
    </location>
    <ligand>
        <name>Mg(2+)</name>
        <dbReference type="ChEBI" id="CHEBI:18420"/>
        <label>4</label>
    </ligand>
</feature>
<dbReference type="PRINTS" id="PR00098">
    <property type="entry name" value="CPSASE"/>
</dbReference>
<dbReference type="GO" id="GO:0046872">
    <property type="term" value="F:metal ion binding"/>
    <property type="evidence" value="ECO:0007669"/>
    <property type="project" value="UniProtKB-KW"/>
</dbReference>
<feature type="binding site" evidence="16">
    <location>
        <position position="833"/>
    </location>
    <ligand>
        <name>Mn(2+)</name>
        <dbReference type="ChEBI" id="CHEBI:29035"/>
        <label>4</label>
    </ligand>
</feature>
<feature type="binding site" evidence="16">
    <location>
        <position position="819"/>
    </location>
    <ligand>
        <name>ATP</name>
        <dbReference type="ChEBI" id="CHEBI:30616"/>
        <label>2</label>
    </ligand>
</feature>
<feature type="binding site" evidence="16">
    <location>
        <position position="243"/>
    </location>
    <ligand>
        <name>ATP</name>
        <dbReference type="ChEBI" id="CHEBI:30616"/>
        <label>1</label>
    </ligand>
</feature>
<feature type="binding site" evidence="16">
    <location>
        <position position="831"/>
    </location>
    <ligand>
        <name>Mg(2+)</name>
        <dbReference type="ChEBI" id="CHEBI:18420"/>
        <label>3</label>
    </ligand>
</feature>
<feature type="binding site" evidence="16">
    <location>
        <position position="242"/>
    </location>
    <ligand>
        <name>ATP</name>
        <dbReference type="ChEBI" id="CHEBI:30616"/>
        <label>1</label>
    </ligand>
</feature>
<feature type="binding site" evidence="16">
    <location>
        <position position="778"/>
    </location>
    <ligand>
        <name>ATP</name>
        <dbReference type="ChEBI" id="CHEBI:30616"/>
        <label>2</label>
    </ligand>
</feature>
<feature type="binding site" evidence="16">
    <location>
        <position position="284"/>
    </location>
    <ligand>
        <name>ATP</name>
        <dbReference type="ChEBI" id="CHEBI:30616"/>
        <label>1</label>
    </ligand>
</feature>
<dbReference type="GO" id="GO:0004088">
    <property type="term" value="F:carbamoyl-phosphate synthase (glutamine-hydrolyzing) activity"/>
    <property type="evidence" value="ECO:0007669"/>
    <property type="project" value="UniProtKB-UniRule"/>
</dbReference>
<dbReference type="InterPro" id="IPR058047">
    <property type="entry name" value="CPSase_preATP-grasp"/>
</dbReference>
<dbReference type="PROSITE" id="PS00866">
    <property type="entry name" value="CPSASE_1"/>
    <property type="match status" value="2"/>
</dbReference>
<keyword evidence="8 16" id="KW-0677">Repeat</keyword>